<keyword evidence="5" id="KW-0560">Oxidoreductase</keyword>
<dbReference type="PANTHER" id="PTHR11530">
    <property type="entry name" value="D-AMINO ACID OXIDASE"/>
    <property type="match status" value="1"/>
</dbReference>
<dbReference type="Pfam" id="PF01266">
    <property type="entry name" value="DAO"/>
    <property type="match status" value="1"/>
</dbReference>
<name>A0A0B7KGK7_BIOOC</name>
<comment type="cofactor">
    <cofactor evidence="1">
        <name>FAD</name>
        <dbReference type="ChEBI" id="CHEBI:57692"/>
    </cofactor>
</comment>
<gene>
    <name evidence="7" type="ORF">BN869_000009889_1</name>
</gene>
<dbReference type="GO" id="GO:0003884">
    <property type="term" value="F:D-amino-acid oxidase activity"/>
    <property type="evidence" value="ECO:0007669"/>
    <property type="project" value="InterPro"/>
</dbReference>
<reference evidence="7" key="1">
    <citation type="submission" date="2015-01" db="EMBL/GenBank/DDBJ databases">
        <authorList>
            <person name="Durling Mikael"/>
        </authorList>
    </citation>
    <scope>NUCLEOTIDE SEQUENCE</scope>
</reference>
<dbReference type="PANTHER" id="PTHR11530:SF11">
    <property type="entry name" value="D-ASPARTATE OXIDASE"/>
    <property type="match status" value="1"/>
</dbReference>
<sequence>MTKVTIFGAGITGMSIASQLPRDYEITIVARDLPGDDPTQQWCSPWACAGWVALGGTPLEQKMQLDSLAYCSKMAKTNPESSIRCSELTDLHEVGATSAKELWYHEMVPGYQELSPAQLPNGQTADVAVKYNSFTLTPAVFLPWLRSRLEATGVTFKRLETINSLGALSHFGHDILINASGLGSMTLEDVQDEKIITDRTYTAVVKSEFRGSFVRRAATGYTYIFGRHDGTAVLGGISEPVGNKRRSTESTRTELVRMAHAGLPNDFPSDRVSDYTLVTDLEGIRPLRLPEVRVEKEVINGQKIIHAYGTTAGGYIYSFGLGRQVARLVDECVFTH</sequence>
<proteinExistence type="inferred from homology"/>
<evidence type="ECO:0000256" key="3">
    <source>
        <dbReference type="ARBA" id="ARBA00022630"/>
    </source>
</evidence>
<dbReference type="SUPFAM" id="SSF51971">
    <property type="entry name" value="Nucleotide-binding domain"/>
    <property type="match status" value="1"/>
</dbReference>
<evidence type="ECO:0000313" key="7">
    <source>
        <dbReference type="EMBL" id="CEO53831.1"/>
    </source>
</evidence>
<keyword evidence="3" id="KW-0285">Flavoprotein</keyword>
<dbReference type="AlphaFoldDB" id="A0A0B7KGK7"/>
<evidence type="ECO:0000256" key="4">
    <source>
        <dbReference type="ARBA" id="ARBA00022827"/>
    </source>
</evidence>
<evidence type="ECO:0000259" key="6">
    <source>
        <dbReference type="Pfam" id="PF01266"/>
    </source>
</evidence>
<comment type="similarity">
    <text evidence="2">Belongs to the DAMOX/DASOX family.</text>
</comment>
<protein>
    <recommendedName>
        <fullName evidence="6">FAD dependent oxidoreductase domain-containing protein</fullName>
    </recommendedName>
</protein>
<dbReference type="InterPro" id="IPR023209">
    <property type="entry name" value="DAO"/>
</dbReference>
<dbReference type="Gene3D" id="3.40.50.720">
    <property type="entry name" value="NAD(P)-binding Rossmann-like Domain"/>
    <property type="match status" value="1"/>
</dbReference>
<dbReference type="GO" id="GO:0071949">
    <property type="term" value="F:FAD binding"/>
    <property type="evidence" value="ECO:0007669"/>
    <property type="project" value="InterPro"/>
</dbReference>
<organism evidence="7">
    <name type="scientific">Bionectria ochroleuca</name>
    <name type="common">Gliocladium roseum</name>
    <dbReference type="NCBI Taxonomy" id="29856"/>
    <lineage>
        <taxon>Eukaryota</taxon>
        <taxon>Fungi</taxon>
        <taxon>Dikarya</taxon>
        <taxon>Ascomycota</taxon>
        <taxon>Pezizomycotina</taxon>
        <taxon>Sordariomycetes</taxon>
        <taxon>Hypocreomycetidae</taxon>
        <taxon>Hypocreales</taxon>
        <taxon>Bionectriaceae</taxon>
        <taxon>Clonostachys</taxon>
    </lineage>
</organism>
<dbReference type="EMBL" id="CDPU01000038">
    <property type="protein sequence ID" value="CEO53831.1"/>
    <property type="molecule type" value="Genomic_DNA"/>
</dbReference>
<dbReference type="Gene3D" id="3.30.9.10">
    <property type="entry name" value="D-Amino Acid Oxidase, subunit A, domain 2"/>
    <property type="match status" value="1"/>
</dbReference>
<evidence type="ECO:0000256" key="5">
    <source>
        <dbReference type="ARBA" id="ARBA00023002"/>
    </source>
</evidence>
<dbReference type="GO" id="GO:0005737">
    <property type="term" value="C:cytoplasm"/>
    <property type="evidence" value="ECO:0007669"/>
    <property type="project" value="TreeGrafter"/>
</dbReference>
<dbReference type="InterPro" id="IPR006076">
    <property type="entry name" value="FAD-dep_OxRdtase"/>
</dbReference>
<evidence type="ECO:0000256" key="2">
    <source>
        <dbReference type="ARBA" id="ARBA00006730"/>
    </source>
</evidence>
<evidence type="ECO:0000256" key="1">
    <source>
        <dbReference type="ARBA" id="ARBA00001974"/>
    </source>
</evidence>
<dbReference type="SUPFAM" id="SSF54373">
    <property type="entry name" value="FAD-linked reductases, C-terminal domain"/>
    <property type="match status" value="1"/>
</dbReference>
<keyword evidence="4" id="KW-0274">FAD</keyword>
<dbReference type="PIRSF" id="PIRSF000189">
    <property type="entry name" value="D-aa_oxidase"/>
    <property type="match status" value="1"/>
</dbReference>
<accession>A0A0B7KGK7</accession>
<feature type="domain" description="FAD dependent oxidoreductase" evidence="6">
    <location>
        <begin position="3"/>
        <end position="328"/>
    </location>
</feature>
<dbReference type="GO" id="GO:0019478">
    <property type="term" value="P:D-amino acid catabolic process"/>
    <property type="evidence" value="ECO:0007669"/>
    <property type="project" value="TreeGrafter"/>
</dbReference>